<keyword evidence="5" id="KW-0029">Amino-acid transport</keyword>
<keyword evidence="2" id="KW-0813">Transport</keyword>
<feature type="transmembrane region" description="Helical" evidence="9">
    <location>
        <begin position="389"/>
        <end position="408"/>
    </location>
</feature>
<evidence type="ECO:0000313" key="11">
    <source>
        <dbReference type="Proteomes" id="UP001241747"/>
    </source>
</evidence>
<dbReference type="InterPro" id="IPR052157">
    <property type="entry name" value="BCAA_transport_permease"/>
</dbReference>
<evidence type="ECO:0000256" key="9">
    <source>
        <dbReference type="SAM" id="Phobius"/>
    </source>
</evidence>
<feature type="transmembrane region" description="Helical" evidence="9">
    <location>
        <begin position="139"/>
        <end position="162"/>
    </location>
</feature>
<feature type="transmembrane region" description="Helical" evidence="9">
    <location>
        <begin position="339"/>
        <end position="358"/>
    </location>
</feature>
<dbReference type="EMBL" id="JAUSVY010000006">
    <property type="protein sequence ID" value="MDQ0506065.1"/>
    <property type="molecule type" value="Genomic_DNA"/>
</dbReference>
<evidence type="ECO:0000313" key="10">
    <source>
        <dbReference type="EMBL" id="MDQ0506065.1"/>
    </source>
</evidence>
<evidence type="ECO:0000256" key="4">
    <source>
        <dbReference type="ARBA" id="ARBA00022692"/>
    </source>
</evidence>
<keyword evidence="6 9" id="KW-1133">Transmembrane helix</keyword>
<feature type="transmembrane region" description="Helical" evidence="9">
    <location>
        <begin position="506"/>
        <end position="527"/>
    </location>
</feature>
<comment type="subcellular location">
    <subcellularLocation>
        <location evidence="1">Cell membrane</location>
        <topology evidence="1">Multi-pass membrane protein</topology>
    </subcellularLocation>
</comment>
<dbReference type="PANTHER" id="PTHR11795">
    <property type="entry name" value="BRANCHED-CHAIN AMINO ACID TRANSPORT SYSTEM PERMEASE PROTEIN LIVH"/>
    <property type="match status" value="1"/>
</dbReference>
<feature type="transmembrane region" description="Helical" evidence="9">
    <location>
        <begin position="190"/>
        <end position="212"/>
    </location>
</feature>
<dbReference type="Proteomes" id="UP001241747">
    <property type="component" value="Unassembled WGS sequence"/>
</dbReference>
<accession>A0ABU0LFZ5</accession>
<feature type="transmembrane region" description="Helical" evidence="9">
    <location>
        <begin position="25"/>
        <end position="51"/>
    </location>
</feature>
<protein>
    <submittedName>
        <fullName evidence="10">Branched-chain amino acid transport system permease protein</fullName>
    </submittedName>
</protein>
<keyword evidence="7 9" id="KW-0472">Membrane</keyword>
<evidence type="ECO:0000256" key="7">
    <source>
        <dbReference type="ARBA" id="ARBA00023136"/>
    </source>
</evidence>
<evidence type="ECO:0000256" key="6">
    <source>
        <dbReference type="ARBA" id="ARBA00022989"/>
    </source>
</evidence>
<dbReference type="Pfam" id="PF02653">
    <property type="entry name" value="BPD_transp_2"/>
    <property type="match status" value="2"/>
</dbReference>
<dbReference type="InterPro" id="IPR001851">
    <property type="entry name" value="ABC_transp_permease"/>
</dbReference>
<organism evidence="10 11">
    <name type="scientific">Xanthobacter agilis</name>
    <dbReference type="NCBI Taxonomy" id="47492"/>
    <lineage>
        <taxon>Bacteria</taxon>
        <taxon>Pseudomonadati</taxon>
        <taxon>Pseudomonadota</taxon>
        <taxon>Alphaproteobacteria</taxon>
        <taxon>Hyphomicrobiales</taxon>
        <taxon>Xanthobacteraceae</taxon>
        <taxon>Xanthobacter</taxon>
    </lineage>
</organism>
<keyword evidence="4 9" id="KW-0812">Transmembrane</keyword>
<feature type="transmembrane region" description="Helical" evidence="9">
    <location>
        <begin position="224"/>
        <end position="250"/>
    </location>
</feature>
<keyword evidence="11" id="KW-1185">Reference proteome</keyword>
<feature type="transmembrane region" description="Helical" evidence="9">
    <location>
        <begin position="458"/>
        <end position="485"/>
    </location>
</feature>
<feature type="transmembrane region" description="Helical" evidence="9">
    <location>
        <begin position="63"/>
        <end position="86"/>
    </location>
</feature>
<comment type="similarity">
    <text evidence="8">Belongs to the binding-protein-dependent transport system permease family. LivHM subfamily.</text>
</comment>
<feature type="transmembrane region" description="Helical" evidence="9">
    <location>
        <begin position="415"/>
        <end position="434"/>
    </location>
</feature>
<feature type="transmembrane region" description="Helical" evidence="9">
    <location>
        <begin position="256"/>
        <end position="279"/>
    </location>
</feature>
<dbReference type="CDD" id="cd06581">
    <property type="entry name" value="TM_PBP1_LivM_like"/>
    <property type="match status" value="1"/>
</dbReference>
<dbReference type="RefSeq" id="WP_237343846.1">
    <property type="nucleotide sequence ID" value="NZ_JABWGX010000001.1"/>
</dbReference>
<keyword evidence="3" id="KW-1003">Cell membrane</keyword>
<proteinExistence type="inferred from homology"/>
<dbReference type="CDD" id="cd06582">
    <property type="entry name" value="TM_PBP1_LivH_like"/>
    <property type="match status" value="1"/>
</dbReference>
<evidence type="ECO:0000256" key="2">
    <source>
        <dbReference type="ARBA" id="ARBA00022448"/>
    </source>
</evidence>
<evidence type="ECO:0000256" key="8">
    <source>
        <dbReference type="ARBA" id="ARBA00037998"/>
    </source>
</evidence>
<evidence type="ECO:0000256" key="3">
    <source>
        <dbReference type="ARBA" id="ARBA00022475"/>
    </source>
</evidence>
<sequence>MDFLLIQALSGLASAASLFLVASGLSIIFGVTRIVNFAHGAFYMLGAYVAFTLTDRFAGPLGFWGGLLVASLVVAALGALMEMVLLRRIYQAPELFQLLATFGVTLMVQDLVVLIWGPDDLMGPRAPGLSGAFSLFGRLVPSYDILLILLGPAVLGLLWLLFHRTRWGVLVRAATQDREMVASLGVNQKWLFTSVFALGVFLAALGGALQIPRTTVTHYMDLSIIVEVFVVVVIGGLGSVTGAFIAAVLVSELNAFGILVLPKISMITVFLVMAVVLVVRPWGLFGKPDAAPRASAGISVRPWKPMSVLERSGVALVVLLAALLPLVSGSYALSVGSEILVFVLFAASLHFMMTVGGLSSFGHAAYFGLGAYGAAFAVTYFGAPMEAALLLGPLLGLAGAVLFGWFCVRLSGVYFAMLTLAFAQITWSVAFQWVEVTGGDNGILGIWPSAWASTPQGFYWLTLAVVVVGVALLRMLVFSPFGFGLRAARDSALRAEAIGIDGKRTQWAAFMVAGTFAGIAGALFAFLKGSVFPETLAIPMSVDGLVMVLLGGIETVSGAVVGAVVYKALAIWLMSQTELSKLVLGGIIVLLVVAFPKGIVGFLEDWRHRRPPAPNGAGPKAAGKAATEAAPVGIAKLEAAR</sequence>
<dbReference type="PANTHER" id="PTHR11795:SF442">
    <property type="entry name" value="ABC TRANSPORTER ATP-BINDING PROTEIN"/>
    <property type="match status" value="1"/>
</dbReference>
<name>A0ABU0LFZ5_XANAG</name>
<gene>
    <name evidence="10" type="ORF">QOZ94_002869</name>
</gene>
<evidence type="ECO:0000256" key="1">
    <source>
        <dbReference type="ARBA" id="ARBA00004651"/>
    </source>
</evidence>
<feature type="transmembrane region" description="Helical" evidence="9">
    <location>
        <begin position="98"/>
        <end position="118"/>
    </location>
</feature>
<feature type="transmembrane region" description="Helical" evidence="9">
    <location>
        <begin position="547"/>
        <end position="570"/>
    </location>
</feature>
<dbReference type="InterPro" id="IPR043428">
    <property type="entry name" value="LivM-like"/>
</dbReference>
<evidence type="ECO:0000256" key="5">
    <source>
        <dbReference type="ARBA" id="ARBA00022970"/>
    </source>
</evidence>
<reference evidence="10 11" key="1">
    <citation type="submission" date="2023-07" db="EMBL/GenBank/DDBJ databases">
        <title>Genomic Encyclopedia of Type Strains, Phase IV (KMG-IV): sequencing the most valuable type-strain genomes for metagenomic binning, comparative biology and taxonomic classification.</title>
        <authorList>
            <person name="Goeker M."/>
        </authorList>
    </citation>
    <scope>NUCLEOTIDE SEQUENCE [LARGE SCALE GENOMIC DNA]</scope>
    <source>
        <strain evidence="10 11">DSM 3770</strain>
    </source>
</reference>
<comment type="caution">
    <text evidence="10">The sequence shown here is derived from an EMBL/GenBank/DDBJ whole genome shotgun (WGS) entry which is preliminary data.</text>
</comment>
<feature type="transmembrane region" description="Helical" evidence="9">
    <location>
        <begin position="313"/>
        <end position="333"/>
    </location>
</feature>
<feature type="transmembrane region" description="Helical" evidence="9">
    <location>
        <begin position="582"/>
        <end position="603"/>
    </location>
</feature>